<dbReference type="Gene3D" id="3.20.20.240">
    <property type="entry name" value="Methylmalonyl-CoA mutase"/>
    <property type="match status" value="1"/>
</dbReference>
<feature type="domain" description="Methylmalonyl-CoA mutase alpha/beta chain catalytic" evidence="1">
    <location>
        <begin position="83"/>
        <end position="228"/>
    </location>
</feature>
<evidence type="ECO:0000259" key="1">
    <source>
        <dbReference type="Pfam" id="PF01642"/>
    </source>
</evidence>
<feature type="non-terminal residue" evidence="2">
    <location>
        <position position="229"/>
    </location>
</feature>
<dbReference type="PANTHER" id="PTHR48101:SF1">
    <property type="entry name" value="METHYLMALONYL-COA MUTASE, LARGE SUBUNIT"/>
    <property type="match status" value="1"/>
</dbReference>
<reference evidence="2" key="1">
    <citation type="journal article" date="2014" name="Front. Microbiol.">
        <title>High frequency of phylogenetically diverse reductive dehalogenase-homologous genes in deep subseafloor sedimentary metagenomes.</title>
        <authorList>
            <person name="Kawai M."/>
            <person name="Futagami T."/>
            <person name="Toyoda A."/>
            <person name="Takaki Y."/>
            <person name="Nishi S."/>
            <person name="Hori S."/>
            <person name="Arai W."/>
            <person name="Tsubouchi T."/>
            <person name="Morono Y."/>
            <person name="Uchiyama I."/>
            <person name="Ito T."/>
            <person name="Fujiyama A."/>
            <person name="Inagaki F."/>
            <person name="Takami H."/>
        </authorList>
    </citation>
    <scope>NUCLEOTIDE SEQUENCE</scope>
    <source>
        <strain evidence="2">Expedition CK06-06</strain>
    </source>
</reference>
<comment type="caution">
    <text evidence="2">The sequence shown here is derived from an EMBL/GenBank/DDBJ whole genome shotgun (WGS) entry which is preliminary data.</text>
</comment>
<gene>
    <name evidence="2" type="ORF">S12H4_54446</name>
</gene>
<dbReference type="SUPFAM" id="SSF51703">
    <property type="entry name" value="Cobalamin (vitamin B12)-dependent enzymes"/>
    <property type="match status" value="1"/>
</dbReference>
<dbReference type="InterPro" id="IPR006099">
    <property type="entry name" value="MeMalonylCoA_mutase_a/b_cat"/>
</dbReference>
<feature type="non-terminal residue" evidence="2">
    <location>
        <position position="1"/>
    </location>
</feature>
<protein>
    <recommendedName>
        <fullName evidence="1">Methylmalonyl-CoA mutase alpha/beta chain catalytic domain-containing protein</fullName>
    </recommendedName>
</protein>
<dbReference type="InterPro" id="IPR016176">
    <property type="entry name" value="Cbl-dep_enz_cat"/>
</dbReference>
<proteinExistence type="predicted"/>
<dbReference type="GO" id="GO:0031419">
    <property type="term" value="F:cobalamin binding"/>
    <property type="evidence" value="ECO:0007669"/>
    <property type="project" value="InterPro"/>
</dbReference>
<name>X1TYF1_9ZZZZ</name>
<sequence length="229" mass="25992">LIRETIEGFKIKPYYTSEDLSDLEYLNTFPDEFPFIRGNRKAKNHWEIQQDIRVENVEKANEKAQRAISRGATSIAFEIKPDSITAQDDFSLLLNNIPLENIRVNFQTETEPVKILAFLKTELEARKISGKNLTGSLEYDPLSYLATTGSFFPSEEEVFLISKELLEKRNKNFPNYRMLAVNGKHCHNAGASTVQEIAVSLALGNEYLSRLTEMGLSIENIGPAIQFNL</sequence>
<dbReference type="GO" id="GO:0016866">
    <property type="term" value="F:intramolecular transferase activity"/>
    <property type="evidence" value="ECO:0007669"/>
    <property type="project" value="InterPro"/>
</dbReference>
<dbReference type="EMBL" id="BARW01034806">
    <property type="protein sequence ID" value="GAJ10299.1"/>
    <property type="molecule type" value="Genomic_DNA"/>
</dbReference>
<dbReference type="Pfam" id="PF01642">
    <property type="entry name" value="MM_CoA_mutase"/>
    <property type="match status" value="2"/>
</dbReference>
<organism evidence="2">
    <name type="scientific">marine sediment metagenome</name>
    <dbReference type="NCBI Taxonomy" id="412755"/>
    <lineage>
        <taxon>unclassified sequences</taxon>
        <taxon>metagenomes</taxon>
        <taxon>ecological metagenomes</taxon>
    </lineage>
</organism>
<evidence type="ECO:0000313" key="2">
    <source>
        <dbReference type="EMBL" id="GAJ10299.1"/>
    </source>
</evidence>
<accession>X1TYF1</accession>
<dbReference type="PANTHER" id="PTHR48101">
    <property type="entry name" value="METHYLMALONYL-COA MUTASE, MITOCHONDRIAL-RELATED"/>
    <property type="match status" value="1"/>
</dbReference>
<feature type="domain" description="Methylmalonyl-CoA mutase alpha/beta chain catalytic" evidence="1">
    <location>
        <begin position="5"/>
        <end position="76"/>
    </location>
</feature>
<dbReference type="AlphaFoldDB" id="X1TYF1"/>